<dbReference type="RefSeq" id="WP_090556647.1">
    <property type="nucleotide sequence ID" value="NZ_FNRA01000005.1"/>
</dbReference>
<keyword evidence="1" id="KW-0472">Membrane</keyword>
<dbReference type="Proteomes" id="UP000198850">
    <property type="component" value="Unassembled WGS sequence"/>
</dbReference>
<gene>
    <name evidence="4" type="ORF">SAMN05443550_105142</name>
</gene>
<feature type="transmembrane region" description="Helical" evidence="1">
    <location>
        <begin position="89"/>
        <end position="107"/>
    </location>
</feature>
<evidence type="ECO:0000313" key="4">
    <source>
        <dbReference type="EMBL" id="SEA77271.1"/>
    </source>
</evidence>
<dbReference type="PIRSF" id="PIRSF018266">
    <property type="entry name" value="FecR"/>
    <property type="match status" value="1"/>
</dbReference>
<evidence type="ECO:0000259" key="3">
    <source>
        <dbReference type="Pfam" id="PF16344"/>
    </source>
</evidence>
<proteinExistence type="predicted"/>
<dbReference type="InterPro" id="IPR012373">
    <property type="entry name" value="Ferrdict_sens_TM"/>
</dbReference>
<dbReference type="Pfam" id="PF04773">
    <property type="entry name" value="FecR"/>
    <property type="match status" value="1"/>
</dbReference>
<keyword evidence="1" id="KW-0812">Transmembrane</keyword>
<protein>
    <submittedName>
        <fullName evidence="4">FecR family protein</fullName>
    </submittedName>
</protein>
<keyword evidence="1" id="KW-1133">Transmembrane helix</keyword>
<evidence type="ECO:0000256" key="1">
    <source>
        <dbReference type="SAM" id="Phobius"/>
    </source>
</evidence>
<dbReference type="PANTHER" id="PTHR30273:SF2">
    <property type="entry name" value="PROTEIN FECR"/>
    <property type="match status" value="1"/>
</dbReference>
<dbReference type="PANTHER" id="PTHR30273">
    <property type="entry name" value="PERIPLASMIC SIGNAL SENSOR AND SIGMA FACTOR ACTIVATOR FECR-RELATED"/>
    <property type="match status" value="1"/>
</dbReference>
<feature type="domain" description="Protein FecR C-terminal" evidence="3">
    <location>
        <begin position="309"/>
        <end position="373"/>
    </location>
</feature>
<dbReference type="InterPro" id="IPR032508">
    <property type="entry name" value="FecR_C"/>
</dbReference>
<dbReference type="EMBL" id="FNRA01000005">
    <property type="protein sequence ID" value="SEA77271.1"/>
    <property type="molecule type" value="Genomic_DNA"/>
</dbReference>
<dbReference type="AlphaFoldDB" id="A0A1H4DX08"/>
<accession>A0A1H4DX08</accession>
<keyword evidence="5" id="KW-1185">Reference proteome</keyword>
<evidence type="ECO:0000259" key="2">
    <source>
        <dbReference type="Pfam" id="PF04773"/>
    </source>
</evidence>
<sequence length="380" mass="41978">MKLNQEEISQLVYERFTGTISEEDNAYLDQALATNEEYRQLYEQIIAGLQAQKIDALVRDIDEESAWKRVKTQLDSPPEHRTYPLMKRVLSYAAVALLALSAGLYIFHLKSAKEPQLLAANPNRIQLQLASGEKVNIDSSAKVIYAGNVKLNASTKLLSFKSTASKSTALNLLVIPKTVTYRVILADGTAIMLNSSSKLRFPLNFGGPNREVYLEGEAYFEVAKNPKRPFIVHTPLTDIKVLGTTFNVSAYGPSAVTTSLIEGSVSTSAKNKKEFKLKPGMQAVYSSGRGFSRNTFQTEEVVSWMKGVYNFHATPLQDIAPIVERWFDVKVHFASSSVAALKFTGIIDKGQSLQVFLHNLKATADINAVVEQGQMTFSGP</sequence>
<feature type="domain" description="FecR protein" evidence="2">
    <location>
        <begin position="182"/>
        <end position="265"/>
    </location>
</feature>
<dbReference type="GO" id="GO:0016989">
    <property type="term" value="F:sigma factor antagonist activity"/>
    <property type="evidence" value="ECO:0007669"/>
    <property type="project" value="TreeGrafter"/>
</dbReference>
<dbReference type="InterPro" id="IPR006860">
    <property type="entry name" value="FecR"/>
</dbReference>
<name>A0A1H4DX08_9SPHI</name>
<dbReference type="OrthoDB" id="1099963at2"/>
<dbReference type="STRING" id="425514.SAMN05443550_105142"/>
<dbReference type="Gene3D" id="2.60.120.1440">
    <property type="match status" value="1"/>
</dbReference>
<dbReference type="Gene3D" id="3.55.50.30">
    <property type="match status" value="1"/>
</dbReference>
<dbReference type="Pfam" id="PF16344">
    <property type="entry name" value="FecR_C"/>
    <property type="match status" value="1"/>
</dbReference>
<reference evidence="4 5" key="1">
    <citation type="submission" date="2016-10" db="EMBL/GenBank/DDBJ databases">
        <authorList>
            <person name="de Groot N.N."/>
        </authorList>
    </citation>
    <scope>NUCLEOTIDE SEQUENCE [LARGE SCALE GENOMIC DNA]</scope>
    <source>
        <strain evidence="4 5">DSM 19033</strain>
    </source>
</reference>
<evidence type="ECO:0000313" key="5">
    <source>
        <dbReference type="Proteomes" id="UP000198850"/>
    </source>
</evidence>
<organism evidence="4 5">
    <name type="scientific">Pedobacter hartonius</name>
    <dbReference type="NCBI Taxonomy" id="425514"/>
    <lineage>
        <taxon>Bacteria</taxon>
        <taxon>Pseudomonadati</taxon>
        <taxon>Bacteroidota</taxon>
        <taxon>Sphingobacteriia</taxon>
        <taxon>Sphingobacteriales</taxon>
        <taxon>Sphingobacteriaceae</taxon>
        <taxon>Pedobacter</taxon>
    </lineage>
</organism>